<dbReference type="InterPro" id="IPR027266">
    <property type="entry name" value="TrmE/GcvT-like"/>
</dbReference>
<proteinExistence type="predicted"/>
<evidence type="ECO:0000313" key="2">
    <source>
        <dbReference type="Proteomes" id="UP001321014"/>
    </source>
</evidence>
<dbReference type="InterPro" id="IPR007375">
    <property type="entry name" value="SoxG"/>
</dbReference>
<dbReference type="RefSeq" id="WP_263388049.1">
    <property type="nucleotide sequence ID" value="NZ_JAOVQN010000008.1"/>
</dbReference>
<dbReference type="SUPFAM" id="SSF103025">
    <property type="entry name" value="Folate-binding domain"/>
    <property type="match status" value="1"/>
</dbReference>
<dbReference type="EMBL" id="JAOVQN010000008">
    <property type="protein sequence ID" value="MCU9837966.1"/>
    <property type="molecule type" value="Genomic_DNA"/>
</dbReference>
<dbReference type="Gene3D" id="3.30.1360.120">
    <property type="entry name" value="Probable tRNA modification gtpase trme, domain 1"/>
    <property type="match status" value="1"/>
</dbReference>
<reference evidence="1 2" key="1">
    <citation type="submission" date="2022-10" db="EMBL/GenBank/DDBJ databases">
        <title>Ruegeria sp. nov., isolated from ocean surface water.</title>
        <authorList>
            <person name="He W."/>
            <person name="Wang L."/>
            <person name="Zhang D.-F."/>
        </authorList>
    </citation>
    <scope>NUCLEOTIDE SEQUENCE [LARGE SCALE GENOMIC DNA]</scope>
    <source>
        <strain evidence="1 2">WL0004</strain>
    </source>
</reference>
<sequence>MDNLVAKSPCAGLLPLTVGRVTATEVDAGAMTMLSPRKGRADALNKAMQAAHGLGYPAPNSAGVSGDVRAIWFGHSSAMLVGAVPDEGLSQNAALVDQSDAWVVVRLEGAGTEDVLARLVPVDLRLVSFPVGATARSKIGHMSGSVTRVGEDAYWLMVFRSMAETLVHDLKSAMEAVAARG</sequence>
<protein>
    <submittedName>
        <fullName evidence="1">Sarcosine oxidase subunit gamma</fullName>
    </submittedName>
</protein>
<organism evidence="1 2">
    <name type="scientific">Ruegeria marisflavi</name>
    <dbReference type="NCBI Taxonomy" id="2984152"/>
    <lineage>
        <taxon>Bacteria</taxon>
        <taxon>Pseudomonadati</taxon>
        <taxon>Pseudomonadota</taxon>
        <taxon>Alphaproteobacteria</taxon>
        <taxon>Rhodobacterales</taxon>
        <taxon>Roseobacteraceae</taxon>
        <taxon>Ruegeria</taxon>
    </lineage>
</organism>
<accession>A0ABT2WPX7</accession>
<evidence type="ECO:0000313" key="1">
    <source>
        <dbReference type="EMBL" id="MCU9837966.1"/>
    </source>
</evidence>
<dbReference type="Pfam" id="PF04268">
    <property type="entry name" value="SoxG"/>
    <property type="match status" value="1"/>
</dbReference>
<dbReference type="Proteomes" id="UP001321014">
    <property type="component" value="Unassembled WGS sequence"/>
</dbReference>
<comment type="caution">
    <text evidence="1">The sequence shown here is derived from an EMBL/GenBank/DDBJ whole genome shotgun (WGS) entry which is preliminary data.</text>
</comment>
<name>A0ABT2WPX7_9RHOB</name>
<keyword evidence="2" id="KW-1185">Reference proteome</keyword>
<gene>
    <name evidence="1" type="ORF">OEZ49_09335</name>
</gene>